<dbReference type="Proteomes" id="UP000011723">
    <property type="component" value="Chromosome"/>
</dbReference>
<dbReference type="KEGG" id="chn:A605_08565"/>
<evidence type="ECO:0000313" key="5">
    <source>
        <dbReference type="Proteomes" id="UP000011723"/>
    </source>
</evidence>
<dbReference type="HOGENOM" id="CLU_099777_0_0_11"/>
<feature type="signal peptide" evidence="2">
    <location>
        <begin position="1"/>
        <end position="30"/>
    </location>
</feature>
<evidence type="ECO:0000313" key="4">
    <source>
        <dbReference type="EMBL" id="AGF72715.1"/>
    </source>
</evidence>
<gene>
    <name evidence="4" type="ORF">A605_08565</name>
</gene>
<dbReference type="PROSITE" id="PS51257">
    <property type="entry name" value="PROKAR_LIPOPROTEIN"/>
    <property type="match status" value="1"/>
</dbReference>
<protein>
    <recommendedName>
        <fullName evidence="3">AMIN-like domain-containing protein</fullName>
    </recommendedName>
</protein>
<accession>M1NYX6</accession>
<feature type="domain" description="AMIN-like" evidence="3">
    <location>
        <begin position="119"/>
        <end position="242"/>
    </location>
</feature>
<sequence length="243" mass="25406">MKRHILFPRPARAPLAGACAAALAAFTLSACGTGGTPGDDGNSAPETVTTTVTAPTPDAPAAPSPETTTATTTATDTDTGTVTVTVTVPPAASPTALPPLGNPDLARKQKDPEGPWRLAVTGVRVAEHERFDRLVFDLEGEGLPGWFIDYTETPAQQASGFPVEYEGAIALQVSIVGTPYPFDLGIEPMEHTTVEGAGHVTGVTFTSIFEGHSEFVIGLEEKLPYSVSLLQNPTRVVIDFAHD</sequence>
<dbReference type="RefSeq" id="WP_015401134.1">
    <property type="nucleotide sequence ID" value="NC_020302.1"/>
</dbReference>
<name>M1NYX6_9CORY</name>
<feature type="region of interest" description="Disordered" evidence="1">
    <location>
        <begin position="36"/>
        <end position="113"/>
    </location>
</feature>
<dbReference type="AlphaFoldDB" id="M1NYX6"/>
<dbReference type="eggNOG" id="COG5401">
    <property type="taxonomic scope" value="Bacteria"/>
</dbReference>
<feature type="compositionally biased region" description="Low complexity" evidence="1">
    <location>
        <begin position="44"/>
        <end position="56"/>
    </location>
</feature>
<dbReference type="OrthoDB" id="3393679at2"/>
<feature type="compositionally biased region" description="Low complexity" evidence="1">
    <location>
        <begin position="64"/>
        <end position="95"/>
    </location>
</feature>
<dbReference type="EMBL" id="CP003697">
    <property type="protein sequence ID" value="AGF72715.1"/>
    <property type="molecule type" value="Genomic_DNA"/>
</dbReference>
<keyword evidence="2" id="KW-0732">Signal</keyword>
<evidence type="ECO:0000256" key="1">
    <source>
        <dbReference type="SAM" id="MobiDB-lite"/>
    </source>
</evidence>
<feature type="chain" id="PRO_5038500509" description="AMIN-like domain-containing protein" evidence="2">
    <location>
        <begin position="31"/>
        <end position="243"/>
    </location>
</feature>
<evidence type="ECO:0000256" key="2">
    <source>
        <dbReference type="SAM" id="SignalP"/>
    </source>
</evidence>
<dbReference type="Pfam" id="PF24837">
    <property type="entry name" value="AMIN-like"/>
    <property type="match status" value="1"/>
</dbReference>
<reference evidence="4 5" key="1">
    <citation type="journal article" date="2012" name="Stand. Genomic Sci.">
        <title>Genome sequence of the halotolerant bacterium Corynebacterium halotolerans type strain YIM 70093(T) (= DSM 44683(T)).</title>
        <authorList>
            <person name="Ruckert C."/>
            <person name="Albersmeier A."/>
            <person name="Al-Dilaimi A."/>
            <person name="Niehaus K."/>
            <person name="Szczepanowski R."/>
            <person name="Kalinowski J."/>
        </authorList>
    </citation>
    <scope>NUCLEOTIDE SEQUENCE [LARGE SCALE GENOMIC DNA]</scope>
    <source>
        <strain evidence="4">YIM 70093</strain>
    </source>
</reference>
<organism evidence="4 5">
    <name type="scientific">Corynebacterium halotolerans YIM 70093 = DSM 44683</name>
    <dbReference type="NCBI Taxonomy" id="1121362"/>
    <lineage>
        <taxon>Bacteria</taxon>
        <taxon>Bacillati</taxon>
        <taxon>Actinomycetota</taxon>
        <taxon>Actinomycetes</taxon>
        <taxon>Mycobacteriales</taxon>
        <taxon>Corynebacteriaceae</taxon>
        <taxon>Corynebacterium</taxon>
    </lineage>
</organism>
<evidence type="ECO:0000259" key="3">
    <source>
        <dbReference type="Pfam" id="PF24837"/>
    </source>
</evidence>
<dbReference type="Gene3D" id="2.60.40.3500">
    <property type="match status" value="1"/>
</dbReference>
<proteinExistence type="predicted"/>
<dbReference type="PATRIC" id="fig|1121362.3.peg.1729"/>
<dbReference type="STRING" id="1121362.A605_08565"/>
<keyword evidence="5" id="KW-1185">Reference proteome</keyword>
<dbReference type="InterPro" id="IPR056303">
    <property type="entry name" value="AMIN-like"/>
</dbReference>